<keyword evidence="4" id="KW-1185">Reference proteome</keyword>
<dbReference type="Pfam" id="PF00364">
    <property type="entry name" value="Biotin_lipoyl"/>
    <property type="match status" value="1"/>
</dbReference>
<name>A0ABS6WIM1_9HYPH</name>
<evidence type="ECO:0000256" key="1">
    <source>
        <dbReference type="ARBA" id="ARBA00023267"/>
    </source>
</evidence>
<dbReference type="PROSITE" id="PS50968">
    <property type="entry name" value="BIOTINYL_LIPOYL"/>
    <property type="match status" value="1"/>
</dbReference>
<accession>A0ABS6WIM1</accession>
<proteinExistence type="predicted"/>
<dbReference type="InterPro" id="IPR000089">
    <property type="entry name" value="Biotin_lipoyl"/>
</dbReference>
<dbReference type="EMBL" id="JAHWQX010000001">
    <property type="protein sequence ID" value="MBW3095799.1"/>
    <property type="molecule type" value="Genomic_DNA"/>
</dbReference>
<dbReference type="Proteomes" id="UP001430804">
    <property type="component" value="Unassembled WGS sequence"/>
</dbReference>
<gene>
    <name evidence="3" type="ORF">KY465_00740</name>
</gene>
<sequence>MARVDVKSEVTGTVWKIESGVGASVGQSDPVIVIESMKMEIPVVAATSGTVAEVLVGEGDMVSEGDVVARIDA</sequence>
<evidence type="ECO:0000313" key="4">
    <source>
        <dbReference type="Proteomes" id="UP001430804"/>
    </source>
</evidence>
<comment type="caution">
    <text evidence="3">The sequence shown here is derived from an EMBL/GenBank/DDBJ whole genome shotgun (WGS) entry which is preliminary data.</text>
</comment>
<dbReference type="InterPro" id="IPR050709">
    <property type="entry name" value="Biotin_Carboxyl_Carrier/Decarb"/>
</dbReference>
<organism evidence="3 4">
    <name type="scientific">Pseudohoeflea coraliihabitans</name>
    <dbReference type="NCBI Taxonomy" id="2860393"/>
    <lineage>
        <taxon>Bacteria</taxon>
        <taxon>Pseudomonadati</taxon>
        <taxon>Pseudomonadota</taxon>
        <taxon>Alphaproteobacteria</taxon>
        <taxon>Hyphomicrobiales</taxon>
        <taxon>Rhizobiaceae</taxon>
        <taxon>Pseudohoeflea</taxon>
    </lineage>
</organism>
<dbReference type="RefSeq" id="WP_219157399.1">
    <property type="nucleotide sequence ID" value="NZ_JAHWQX010000001.1"/>
</dbReference>
<protein>
    <submittedName>
        <fullName evidence="3">Acetyl-CoA carboxylase biotin carboxyl carrier protein subunit</fullName>
    </submittedName>
</protein>
<feature type="domain" description="Lipoyl-binding" evidence="2">
    <location>
        <begin position="1"/>
        <end position="72"/>
    </location>
</feature>
<dbReference type="CDD" id="cd06850">
    <property type="entry name" value="biotinyl_domain"/>
    <property type="match status" value="1"/>
</dbReference>
<reference evidence="3" key="1">
    <citation type="submission" date="2021-07" db="EMBL/GenBank/DDBJ databases">
        <title>Pseudohoeflea marina sp. nov. a polyhydroxyalcanoate-producing bacterium.</title>
        <authorList>
            <person name="Zheng W."/>
            <person name="Yu S."/>
            <person name="Huang Y."/>
        </authorList>
    </citation>
    <scope>NUCLEOTIDE SEQUENCE</scope>
    <source>
        <strain evidence="3">DP4N28-3</strain>
    </source>
</reference>
<dbReference type="PANTHER" id="PTHR45266:SF3">
    <property type="entry name" value="OXALOACETATE DECARBOXYLASE ALPHA CHAIN"/>
    <property type="match status" value="1"/>
</dbReference>
<evidence type="ECO:0000313" key="3">
    <source>
        <dbReference type="EMBL" id="MBW3095799.1"/>
    </source>
</evidence>
<dbReference type="PANTHER" id="PTHR45266">
    <property type="entry name" value="OXALOACETATE DECARBOXYLASE ALPHA CHAIN"/>
    <property type="match status" value="1"/>
</dbReference>
<evidence type="ECO:0000259" key="2">
    <source>
        <dbReference type="PROSITE" id="PS50968"/>
    </source>
</evidence>
<keyword evidence="1" id="KW-0092">Biotin</keyword>